<dbReference type="HOGENOM" id="CLU_1127319_0_0_9"/>
<dbReference type="AlphaFoldDB" id="F9DTA6"/>
<dbReference type="OrthoDB" id="2452975at2"/>
<keyword evidence="1" id="KW-0472">Membrane</keyword>
<proteinExistence type="predicted"/>
<gene>
    <name evidence="2" type="ORF">HMPREF9372_2037</name>
</gene>
<evidence type="ECO:0000256" key="1">
    <source>
        <dbReference type="SAM" id="Phobius"/>
    </source>
</evidence>
<evidence type="ECO:0000313" key="2">
    <source>
        <dbReference type="EMBL" id="EGQ25952.1"/>
    </source>
</evidence>
<protein>
    <submittedName>
        <fullName evidence="2">Uncharacterized protein</fullName>
    </submittedName>
</protein>
<sequence>MKKQSWILTGIVLLGVVIGLAGWFYLSEPVSFPTDAQLMNEIHEMFPEAAVDVIQDIIHADERHTVVPFISERQEYGLSYWIWKNRKWQVAHIDMNGEPRVWKVDQQDPSSYHFVWNISPADQLSTLQLYMIRERGQRISEEVVEKETYYPRVQMEWVTSLKDSSYGVMPLPEDGVQILDSFLKTKAKHQPELFFENFSPTQEIHFSWIAKDQSGNEAYPESSVNGDSYSVSNISVDYMMIFSEEQLELPDRK</sequence>
<dbReference type="eggNOG" id="ENOG5030FWM">
    <property type="taxonomic scope" value="Bacteria"/>
</dbReference>
<feature type="transmembrane region" description="Helical" evidence="1">
    <location>
        <begin position="7"/>
        <end position="26"/>
    </location>
</feature>
<dbReference type="RefSeq" id="WP_009498693.1">
    <property type="nucleotide sequence ID" value="NZ_GL982999.1"/>
</dbReference>
<comment type="caution">
    <text evidence="2">The sequence shown here is derived from an EMBL/GenBank/DDBJ whole genome shotgun (WGS) entry which is preliminary data.</text>
</comment>
<dbReference type="Proteomes" id="UP000005316">
    <property type="component" value="Unassembled WGS sequence"/>
</dbReference>
<organism evidence="2 3">
    <name type="scientific">Sporosarcina newyorkensis 2681</name>
    <dbReference type="NCBI Taxonomy" id="1027292"/>
    <lineage>
        <taxon>Bacteria</taxon>
        <taxon>Bacillati</taxon>
        <taxon>Bacillota</taxon>
        <taxon>Bacilli</taxon>
        <taxon>Bacillales</taxon>
        <taxon>Caryophanaceae</taxon>
        <taxon>Sporosarcina</taxon>
    </lineage>
</organism>
<name>F9DTA6_9BACL</name>
<reference evidence="2 3" key="1">
    <citation type="submission" date="2011-04" db="EMBL/GenBank/DDBJ databases">
        <authorList>
            <person name="Muzny D."/>
            <person name="Qin X."/>
            <person name="Deng J."/>
            <person name="Jiang H."/>
            <person name="Liu Y."/>
            <person name="Qu J."/>
            <person name="Song X.-Z."/>
            <person name="Zhang L."/>
            <person name="Thornton R."/>
            <person name="Coyle M."/>
            <person name="Francisco L."/>
            <person name="Jackson L."/>
            <person name="Javaid M."/>
            <person name="Korchina V."/>
            <person name="Kovar C."/>
            <person name="Mata R."/>
            <person name="Mathew T."/>
            <person name="Ngo R."/>
            <person name="Nguyen L."/>
            <person name="Nguyen N."/>
            <person name="Okwuonu G."/>
            <person name="Ongeri F."/>
            <person name="Pham C."/>
            <person name="Simmons D."/>
            <person name="Wilczek-Boney K."/>
            <person name="Hale W."/>
            <person name="Jakkamsetti A."/>
            <person name="Pham P."/>
            <person name="Ruth R."/>
            <person name="San Lucas F."/>
            <person name="Warren J."/>
            <person name="Zhang J."/>
            <person name="Zhao Z."/>
            <person name="Zhou C."/>
            <person name="Zhu D."/>
            <person name="Lee S."/>
            <person name="Bess C."/>
            <person name="Blankenburg K."/>
            <person name="Forbes L."/>
            <person name="Fu Q."/>
            <person name="Gubbala S."/>
            <person name="Hirani K."/>
            <person name="Jayaseelan J.C."/>
            <person name="Lara F."/>
            <person name="Munidasa M."/>
            <person name="Palculict T."/>
            <person name="Patil S."/>
            <person name="Pu L.-L."/>
            <person name="Saada N."/>
            <person name="Tang L."/>
            <person name="Weissenberger G."/>
            <person name="Zhu Y."/>
            <person name="Hemphill L."/>
            <person name="Shang Y."/>
            <person name="Youmans B."/>
            <person name="Ayvaz T."/>
            <person name="Ross M."/>
            <person name="Santibanez J."/>
            <person name="Aqrawi P."/>
            <person name="Gross S."/>
            <person name="Joshi V."/>
            <person name="Fowler G."/>
            <person name="Nazareth L."/>
            <person name="Reid J."/>
            <person name="Worley K."/>
            <person name="Petrosino J."/>
            <person name="Highlander S."/>
            <person name="Gibbs R."/>
        </authorList>
    </citation>
    <scope>NUCLEOTIDE SEQUENCE [LARGE SCALE GENOMIC DNA]</scope>
    <source>
        <strain evidence="2 3">2681</strain>
    </source>
</reference>
<dbReference type="EMBL" id="AFPZ01000065">
    <property type="protein sequence ID" value="EGQ25952.1"/>
    <property type="molecule type" value="Genomic_DNA"/>
</dbReference>
<keyword evidence="1" id="KW-0812">Transmembrane</keyword>
<keyword evidence="1" id="KW-1133">Transmembrane helix</keyword>
<dbReference type="STRING" id="759851.SAMN04244570_3620"/>
<evidence type="ECO:0000313" key="3">
    <source>
        <dbReference type="Proteomes" id="UP000005316"/>
    </source>
</evidence>
<accession>F9DTA6</accession>